<keyword evidence="6 10" id="KW-0732">Signal</keyword>
<evidence type="ECO:0000256" key="2">
    <source>
        <dbReference type="ARBA" id="ARBA00004115"/>
    </source>
</evidence>
<evidence type="ECO:0000256" key="4">
    <source>
        <dbReference type="ARBA" id="ARBA00008905"/>
    </source>
</evidence>
<keyword evidence="5" id="KW-0812">Transmembrane</keyword>
<dbReference type="InterPro" id="IPR007676">
    <property type="entry name" value="Ribophorin_I"/>
</dbReference>
<comment type="similarity">
    <text evidence="4 10">Belongs to the OST1 family.</text>
</comment>
<feature type="chain" id="PRO_5044993250" description="Dolichyl-diphosphooligosaccharide--protein glycosyltransferase subunit 1" evidence="10">
    <location>
        <begin position="23"/>
        <end position="435"/>
    </location>
</feature>
<keyword evidence="9" id="KW-0472">Membrane</keyword>
<evidence type="ECO:0000256" key="8">
    <source>
        <dbReference type="ARBA" id="ARBA00022989"/>
    </source>
</evidence>
<evidence type="ECO:0000256" key="7">
    <source>
        <dbReference type="ARBA" id="ARBA00022824"/>
    </source>
</evidence>
<dbReference type="Pfam" id="PF04597">
    <property type="entry name" value="Ribophorin_I"/>
    <property type="match status" value="2"/>
</dbReference>
<evidence type="ECO:0000256" key="10">
    <source>
        <dbReference type="RuleBase" id="RU361143"/>
    </source>
</evidence>
<dbReference type="PANTHER" id="PTHR21049:SF2">
    <property type="entry name" value="DOLICHYL-DIPHOSPHOOLIGOSACCHARIDE--PROTEIN GLYCOSYLTRANSFERASE SUBUNIT 1B"/>
    <property type="match status" value="1"/>
</dbReference>
<keyword evidence="7 10" id="KW-0256">Endoplasmic reticulum</keyword>
<feature type="signal peptide" evidence="10">
    <location>
        <begin position="1"/>
        <end position="22"/>
    </location>
</feature>
<dbReference type="EMBL" id="JABTTQ020000769">
    <property type="protein sequence ID" value="KAK6137963.1"/>
    <property type="molecule type" value="Genomic_DNA"/>
</dbReference>
<keyword evidence="8" id="KW-1133">Transmembrane helix</keyword>
<dbReference type="PANTHER" id="PTHR21049">
    <property type="entry name" value="RIBOPHORIN I"/>
    <property type="match status" value="1"/>
</dbReference>
<evidence type="ECO:0000256" key="6">
    <source>
        <dbReference type="ARBA" id="ARBA00022729"/>
    </source>
</evidence>
<protein>
    <recommendedName>
        <fullName evidence="10">Dolichyl-diphosphooligosaccharide--protein glycosyltransferase subunit 1</fullName>
    </recommendedName>
</protein>
<name>A0ABR0VRT0_REHGL</name>
<evidence type="ECO:0000313" key="12">
    <source>
        <dbReference type="Proteomes" id="UP001318860"/>
    </source>
</evidence>
<accession>A0ABR0VRT0</accession>
<sequence length="435" mass="49461">MAAVIFSLLVFFISLFITTSSSLLVPGLQILHAERQVENIEDDPASKVLLAFPPAQFGHLSLVKAAVTVGKKRKKSYVPLEVNPTEQPDAPNGTKYYTISLLNPLLKGEITTLEILYILSHSLEPFPAEISQSESQLVYYHDSAIILSPYHIKQQATLVKTPTNKVESFTQVEPTFRSGTELKYGPYEDRNPYSYSPIIVHFENNNPFAVVEELEREIEVSHWGSVQVTERYKLAHAGAKHKGVFSRVEYQSRPTGSGVSSFKHLLAELPPRVHSVYYRDDIGNISSSRLRINSKKVVLPEGSKDPSVEVPFAVEQSLQTKYSYLDVIGRTVVVLEKNNVVPEHNVPFQNMGMAESEGKMKGWLYMIRYYRFGLQYSRKRYFILEDNCLKSFKSIPTSETEFEEAARWIHSLQDAALNPGKDLMSYSERKWQPFR</sequence>
<evidence type="ECO:0000256" key="5">
    <source>
        <dbReference type="ARBA" id="ARBA00022692"/>
    </source>
</evidence>
<organism evidence="11 12">
    <name type="scientific">Rehmannia glutinosa</name>
    <name type="common">Chinese foxglove</name>
    <dbReference type="NCBI Taxonomy" id="99300"/>
    <lineage>
        <taxon>Eukaryota</taxon>
        <taxon>Viridiplantae</taxon>
        <taxon>Streptophyta</taxon>
        <taxon>Embryophyta</taxon>
        <taxon>Tracheophyta</taxon>
        <taxon>Spermatophyta</taxon>
        <taxon>Magnoliopsida</taxon>
        <taxon>eudicotyledons</taxon>
        <taxon>Gunneridae</taxon>
        <taxon>Pentapetalae</taxon>
        <taxon>asterids</taxon>
        <taxon>lamiids</taxon>
        <taxon>Lamiales</taxon>
        <taxon>Orobanchaceae</taxon>
        <taxon>Rehmannieae</taxon>
        <taxon>Rehmannia</taxon>
    </lineage>
</organism>
<keyword evidence="12" id="KW-1185">Reference proteome</keyword>
<evidence type="ECO:0000256" key="1">
    <source>
        <dbReference type="ARBA" id="ARBA00002791"/>
    </source>
</evidence>
<reference evidence="11 12" key="1">
    <citation type="journal article" date="2021" name="Comput. Struct. Biotechnol. J.">
        <title>De novo genome assembly of the potent medicinal plant Rehmannia glutinosa using nanopore technology.</title>
        <authorList>
            <person name="Ma L."/>
            <person name="Dong C."/>
            <person name="Song C."/>
            <person name="Wang X."/>
            <person name="Zheng X."/>
            <person name="Niu Y."/>
            <person name="Chen S."/>
            <person name="Feng W."/>
        </authorList>
    </citation>
    <scope>NUCLEOTIDE SEQUENCE [LARGE SCALE GENOMIC DNA]</scope>
    <source>
        <strain evidence="11">DH-2019</strain>
    </source>
</reference>
<dbReference type="Proteomes" id="UP001318860">
    <property type="component" value="Unassembled WGS sequence"/>
</dbReference>
<comment type="function">
    <text evidence="1 10">Subunit of the oligosaccharyl transferase (OST) complex that catalyzes the initial transfer of a defined glycan (Glc(3)Man(9)GlcNAc(2) in eukaryotes) from the lipid carrier dolichol-pyrophosphate to an asparagine residue within an Asn-X-Ser/Thr consensus motif in nascent polypeptide chains, the first step in protein N-glycosylation. N-glycosylation occurs cotranslationally and the complex associates with the Sec61 complex at the channel-forming translocon complex that mediates protein translocation across the endoplasmic reticulum (ER). All subunits are required for a maximal enzyme activity.</text>
</comment>
<evidence type="ECO:0000256" key="9">
    <source>
        <dbReference type="ARBA" id="ARBA00023136"/>
    </source>
</evidence>
<comment type="subunit">
    <text evidence="10">Component of the oligosaccharyltransferase (OST) complex.</text>
</comment>
<evidence type="ECO:0000256" key="3">
    <source>
        <dbReference type="ARBA" id="ARBA00004922"/>
    </source>
</evidence>
<proteinExistence type="inferred from homology"/>
<evidence type="ECO:0000313" key="11">
    <source>
        <dbReference type="EMBL" id="KAK6137963.1"/>
    </source>
</evidence>
<comment type="subcellular location">
    <subcellularLocation>
        <location evidence="2 10">Endoplasmic reticulum membrane</location>
        <topology evidence="2 10">Single-pass type I membrane protein</topology>
    </subcellularLocation>
</comment>
<gene>
    <name evidence="11" type="ORF">DH2020_028294</name>
</gene>
<comment type="pathway">
    <text evidence="3 10">Protein modification; protein glycosylation.</text>
</comment>
<comment type="caution">
    <text evidence="11">The sequence shown here is derived from an EMBL/GenBank/DDBJ whole genome shotgun (WGS) entry which is preliminary data.</text>
</comment>